<reference evidence="2" key="1">
    <citation type="submission" date="2020-11" db="EMBL/GenBank/DDBJ databases">
        <authorList>
            <person name="Tran Van P."/>
        </authorList>
    </citation>
    <scope>NUCLEOTIDE SEQUENCE</scope>
</reference>
<accession>A0A7R9M087</accession>
<feature type="chain" id="PRO_5036403566" evidence="1">
    <location>
        <begin position="23"/>
        <end position="91"/>
    </location>
</feature>
<dbReference type="AlphaFoldDB" id="A0A7R9M087"/>
<evidence type="ECO:0000313" key="3">
    <source>
        <dbReference type="Proteomes" id="UP000728032"/>
    </source>
</evidence>
<evidence type="ECO:0000313" key="2">
    <source>
        <dbReference type="EMBL" id="CAD7651097.1"/>
    </source>
</evidence>
<name>A0A7R9M087_9ACAR</name>
<protein>
    <submittedName>
        <fullName evidence="2">Uncharacterized protein</fullName>
    </submittedName>
</protein>
<dbReference type="Proteomes" id="UP000728032">
    <property type="component" value="Unassembled WGS sequence"/>
</dbReference>
<evidence type="ECO:0000256" key="1">
    <source>
        <dbReference type="SAM" id="SignalP"/>
    </source>
</evidence>
<proteinExistence type="predicted"/>
<feature type="signal peptide" evidence="1">
    <location>
        <begin position="1"/>
        <end position="22"/>
    </location>
</feature>
<dbReference type="EMBL" id="OC919304">
    <property type="protein sequence ID" value="CAD7651097.1"/>
    <property type="molecule type" value="Genomic_DNA"/>
</dbReference>
<keyword evidence="1" id="KW-0732">Signal</keyword>
<organism evidence="2">
    <name type="scientific">Oppiella nova</name>
    <dbReference type="NCBI Taxonomy" id="334625"/>
    <lineage>
        <taxon>Eukaryota</taxon>
        <taxon>Metazoa</taxon>
        <taxon>Ecdysozoa</taxon>
        <taxon>Arthropoda</taxon>
        <taxon>Chelicerata</taxon>
        <taxon>Arachnida</taxon>
        <taxon>Acari</taxon>
        <taxon>Acariformes</taxon>
        <taxon>Sarcoptiformes</taxon>
        <taxon>Oribatida</taxon>
        <taxon>Brachypylina</taxon>
        <taxon>Oppioidea</taxon>
        <taxon>Oppiidae</taxon>
        <taxon>Oppiella</taxon>
    </lineage>
</organism>
<dbReference type="EMBL" id="CAJPVJ010004479">
    <property type="protein sequence ID" value="CAG2168656.1"/>
    <property type="molecule type" value="Genomic_DNA"/>
</dbReference>
<gene>
    <name evidence="2" type="ORF">ONB1V03_LOCUS8143</name>
</gene>
<keyword evidence="3" id="KW-1185">Reference proteome</keyword>
<sequence length="91" mass="9659">MQSRVIFYALLVVLIVLQVIYAKPDISGDIPGADKSIGGQIVGNVVNPRGNGCNGPLDRNEAVCVKHCTDIGPVKSCRPESDGILVLTITR</sequence>